<dbReference type="SMART" id="SM00267">
    <property type="entry name" value="GGDEF"/>
    <property type="match status" value="1"/>
</dbReference>
<dbReference type="PANTHER" id="PTHR45138">
    <property type="entry name" value="REGULATORY COMPONENTS OF SENSORY TRANSDUCTION SYSTEM"/>
    <property type="match status" value="1"/>
</dbReference>
<feature type="transmembrane region" description="Helical" evidence="1">
    <location>
        <begin position="12"/>
        <end position="33"/>
    </location>
</feature>
<accession>A0A9D1UD24</accession>
<dbReference type="Proteomes" id="UP000824265">
    <property type="component" value="Unassembled WGS sequence"/>
</dbReference>
<feature type="transmembrane region" description="Helical" evidence="1">
    <location>
        <begin position="270"/>
        <end position="290"/>
    </location>
</feature>
<protein>
    <submittedName>
        <fullName evidence="3">GGDEF domain-containing protein</fullName>
    </submittedName>
</protein>
<organism evidence="3 4">
    <name type="scientific">Candidatus Acetatifactor stercoripullorum</name>
    <dbReference type="NCBI Taxonomy" id="2838414"/>
    <lineage>
        <taxon>Bacteria</taxon>
        <taxon>Bacillati</taxon>
        <taxon>Bacillota</taxon>
        <taxon>Clostridia</taxon>
        <taxon>Lachnospirales</taxon>
        <taxon>Lachnospiraceae</taxon>
        <taxon>Acetatifactor</taxon>
    </lineage>
</organism>
<dbReference type="NCBIfam" id="TIGR00254">
    <property type="entry name" value="GGDEF"/>
    <property type="match status" value="1"/>
</dbReference>
<evidence type="ECO:0000313" key="3">
    <source>
        <dbReference type="EMBL" id="HIW82020.1"/>
    </source>
</evidence>
<dbReference type="EMBL" id="DXGH01000061">
    <property type="protein sequence ID" value="HIW82020.1"/>
    <property type="molecule type" value="Genomic_DNA"/>
</dbReference>
<keyword evidence="1" id="KW-0472">Membrane</keyword>
<evidence type="ECO:0000259" key="2">
    <source>
        <dbReference type="PROSITE" id="PS50887"/>
    </source>
</evidence>
<dbReference type="Gene3D" id="3.30.70.270">
    <property type="match status" value="1"/>
</dbReference>
<reference evidence="3" key="2">
    <citation type="submission" date="2021-04" db="EMBL/GenBank/DDBJ databases">
        <authorList>
            <person name="Gilroy R."/>
        </authorList>
    </citation>
    <scope>NUCLEOTIDE SEQUENCE</scope>
    <source>
        <strain evidence="3">CHK195-6426</strain>
    </source>
</reference>
<dbReference type="InterPro" id="IPR050469">
    <property type="entry name" value="Diguanylate_Cyclase"/>
</dbReference>
<dbReference type="Pfam" id="PF00990">
    <property type="entry name" value="GGDEF"/>
    <property type="match status" value="1"/>
</dbReference>
<dbReference type="GO" id="GO:0005886">
    <property type="term" value="C:plasma membrane"/>
    <property type="evidence" value="ECO:0007669"/>
    <property type="project" value="TreeGrafter"/>
</dbReference>
<sequence length="523" mass="59748">MYLFKYGKRLQNVMILAGAAVVVLLAVFAAALFDTRLQGNDAGAAKRLENGWIYESEGEWRLLPQLPCTLAWEGESLVLRRELANVDVPEEYCFVFQTRYSSIRVWAGERLIYEAAGGKEHALGSMWHFIPVADMQGEKQITVEFRRYATEREWELKGIMLDHPAAALYEILLSYMPQILFGMFCFMLAGLLLVFSLITAYRKRSMAVPQISLAFFMLLSGLWILLDTKVTTLWGGNYAISYFLSYAAFYLMCVPFLVFVRSMVKSENRLLGILIWIFIANAGVCFVLHMTGLAQLNDTVPAVHILIILAMIVSTAEFWSSIVRKRRQRMSFTFAGMLAVYFFGLLSLAFSSFWKERDDFSFYRSLAMRDDMTGLGNRNAFQLCQSYLAGQAPGRLDVLLFDVDNLKRTNDLLGHHTGDMLLQTMAKGIYAVFSSMGECFRIGGDEFCVVIVEKTASRVSEAVEVFEKEAKRLLRYFPEYANVSYGHVLWENTAEEKLTPERLALLIEEADRNMYQMKHTHRE</sequence>
<dbReference type="GO" id="GO:0052621">
    <property type="term" value="F:diguanylate cyclase activity"/>
    <property type="evidence" value="ECO:0007669"/>
    <property type="project" value="TreeGrafter"/>
</dbReference>
<feature type="transmembrane region" description="Helical" evidence="1">
    <location>
        <begin position="332"/>
        <end position="354"/>
    </location>
</feature>
<gene>
    <name evidence="3" type="ORF">H9742_11000</name>
</gene>
<keyword evidence="1" id="KW-1133">Transmembrane helix</keyword>
<dbReference type="GO" id="GO:0043709">
    <property type="term" value="P:cell adhesion involved in single-species biofilm formation"/>
    <property type="evidence" value="ECO:0007669"/>
    <property type="project" value="TreeGrafter"/>
</dbReference>
<dbReference type="InterPro" id="IPR043128">
    <property type="entry name" value="Rev_trsase/Diguanyl_cyclase"/>
</dbReference>
<dbReference type="GO" id="GO:1902201">
    <property type="term" value="P:negative regulation of bacterial-type flagellum-dependent cell motility"/>
    <property type="evidence" value="ECO:0007669"/>
    <property type="project" value="TreeGrafter"/>
</dbReference>
<dbReference type="InterPro" id="IPR029787">
    <property type="entry name" value="Nucleotide_cyclase"/>
</dbReference>
<dbReference type="PANTHER" id="PTHR45138:SF9">
    <property type="entry name" value="DIGUANYLATE CYCLASE DGCM-RELATED"/>
    <property type="match status" value="1"/>
</dbReference>
<reference evidence="3" key="1">
    <citation type="journal article" date="2021" name="PeerJ">
        <title>Extensive microbial diversity within the chicken gut microbiome revealed by metagenomics and culture.</title>
        <authorList>
            <person name="Gilroy R."/>
            <person name="Ravi A."/>
            <person name="Getino M."/>
            <person name="Pursley I."/>
            <person name="Horton D.L."/>
            <person name="Alikhan N.F."/>
            <person name="Baker D."/>
            <person name="Gharbi K."/>
            <person name="Hall N."/>
            <person name="Watson M."/>
            <person name="Adriaenssens E.M."/>
            <person name="Foster-Nyarko E."/>
            <person name="Jarju S."/>
            <person name="Secka A."/>
            <person name="Antonio M."/>
            <person name="Oren A."/>
            <person name="Chaudhuri R.R."/>
            <person name="La Ragione R."/>
            <person name="Hildebrand F."/>
            <person name="Pallen M.J."/>
        </authorList>
    </citation>
    <scope>NUCLEOTIDE SEQUENCE</scope>
    <source>
        <strain evidence="3">CHK195-6426</strain>
    </source>
</reference>
<feature type="transmembrane region" description="Helical" evidence="1">
    <location>
        <begin position="302"/>
        <end position="320"/>
    </location>
</feature>
<feature type="domain" description="GGDEF" evidence="2">
    <location>
        <begin position="394"/>
        <end position="523"/>
    </location>
</feature>
<evidence type="ECO:0000256" key="1">
    <source>
        <dbReference type="SAM" id="Phobius"/>
    </source>
</evidence>
<feature type="transmembrane region" description="Helical" evidence="1">
    <location>
        <begin position="238"/>
        <end position="258"/>
    </location>
</feature>
<dbReference type="PROSITE" id="PS50887">
    <property type="entry name" value="GGDEF"/>
    <property type="match status" value="1"/>
</dbReference>
<proteinExistence type="predicted"/>
<dbReference type="CDD" id="cd01949">
    <property type="entry name" value="GGDEF"/>
    <property type="match status" value="1"/>
</dbReference>
<feature type="transmembrane region" description="Helical" evidence="1">
    <location>
        <begin position="179"/>
        <end position="200"/>
    </location>
</feature>
<dbReference type="InterPro" id="IPR000160">
    <property type="entry name" value="GGDEF_dom"/>
</dbReference>
<name>A0A9D1UD24_9FIRM</name>
<comment type="caution">
    <text evidence="3">The sequence shown here is derived from an EMBL/GenBank/DDBJ whole genome shotgun (WGS) entry which is preliminary data.</text>
</comment>
<feature type="transmembrane region" description="Helical" evidence="1">
    <location>
        <begin position="207"/>
        <end position="226"/>
    </location>
</feature>
<evidence type="ECO:0000313" key="4">
    <source>
        <dbReference type="Proteomes" id="UP000824265"/>
    </source>
</evidence>
<keyword evidence="1" id="KW-0812">Transmembrane</keyword>
<dbReference type="SUPFAM" id="SSF55073">
    <property type="entry name" value="Nucleotide cyclase"/>
    <property type="match status" value="1"/>
</dbReference>
<dbReference type="AlphaFoldDB" id="A0A9D1UD24"/>